<dbReference type="VEuPathDB" id="FungiDB:CPSG_04641"/>
<protein>
    <submittedName>
        <fullName evidence="2">Predicted protein</fullName>
    </submittedName>
</protein>
<dbReference type="Proteomes" id="UP000002497">
    <property type="component" value="Unassembled WGS sequence"/>
</dbReference>
<keyword evidence="3" id="KW-1185">Reference proteome</keyword>
<accession>E9D3A0</accession>
<feature type="compositionally biased region" description="Basic and acidic residues" evidence="1">
    <location>
        <begin position="22"/>
        <end position="47"/>
    </location>
</feature>
<proteinExistence type="predicted"/>
<name>E9D3A0_COCPS</name>
<organism evidence="3">
    <name type="scientific">Coccidioides posadasii (strain RMSCC 757 / Silveira)</name>
    <name type="common">Valley fever fungus</name>
    <dbReference type="NCBI Taxonomy" id="443226"/>
    <lineage>
        <taxon>Eukaryota</taxon>
        <taxon>Fungi</taxon>
        <taxon>Dikarya</taxon>
        <taxon>Ascomycota</taxon>
        <taxon>Pezizomycotina</taxon>
        <taxon>Eurotiomycetes</taxon>
        <taxon>Eurotiomycetidae</taxon>
        <taxon>Onygenales</taxon>
        <taxon>Onygenaceae</taxon>
        <taxon>Coccidioides</taxon>
    </lineage>
</organism>
<dbReference type="EMBL" id="GL636491">
    <property type="protein sequence ID" value="EFW19095.1"/>
    <property type="molecule type" value="Genomic_DNA"/>
</dbReference>
<feature type="compositionally biased region" description="Basic and acidic residues" evidence="1">
    <location>
        <begin position="1"/>
        <end position="11"/>
    </location>
</feature>
<evidence type="ECO:0000313" key="3">
    <source>
        <dbReference type="Proteomes" id="UP000002497"/>
    </source>
</evidence>
<gene>
    <name evidence="2" type="ORF">CPSG_04641</name>
</gene>
<evidence type="ECO:0000313" key="2">
    <source>
        <dbReference type="EMBL" id="EFW19095.1"/>
    </source>
</evidence>
<sequence length="150" mass="17022">MSERAKERREAGLVGDAGLRSRKCEEKERERETKQGREMQREEEKRAKSTAARARRSPPVCCLYRNRSRLSCLGEGARPQPGRNAMPAADGRYGVHRIVCIIQYIIADYYYERDHNNNNNNNNNIIIIIIIITRGRLLAAPGEGRGALLG</sequence>
<dbReference type="AlphaFoldDB" id="E9D3A0"/>
<evidence type="ECO:0000256" key="1">
    <source>
        <dbReference type="SAM" id="MobiDB-lite"/>
    </source>
</evidence>
<reference evidence="3" key="2">
    <citation type="submission" date="2010-03" db="EMBL/GenBank/DDBJ databases">
        <title>The genome sequence of Coccidioides posadasii strain Silveira.</title>
        <authorList>
            <consortium name="The Broad Institute Genome Sequencing Center for Infectious Disease"/>
            <person name="Neafsey D."/>
            <person name="Orbach M."/>
            <person name="Henn M.R."/>
            <person name="Cole G.T."/>
            <person name="Galgiani J."/>
            <person name="Gardner M.J."/>
            <person name="Kirkland T.N."/>
            <person name="Taylor J.W."/>
            <person name="Young S.K."/>
            <person name="Zeng Q."/>
            <person name="Koehrsen M."/>
            <person name="Alvarado L."/>
            <person name="Berlin A."/>
            <person name="Borenstein D."/>
            <person name="Chapman S.B."/>
            <person name="Chen Z."/>
            <person name="Engels R."/>
            <person name="Freedman E."/>
            <person name="Gellesch M."/>
            <person name="Goldberg J."/>
            <person name="Griggs A."/>
            <person name="Gujja S."/>
            <person name="Heilman E."/>
            <person name="Heiman D."/>
            <person name="Howarth C."/>
            <person name="Jen D."/>
            <person name="Larson L."/>
            <person name="Mehta T."/>
            <person name="Neiman D."/>
            <person name="Park D."/>
            <person name="Pearson M."/>
            <person name="Richards J."/>
            <person name="Roberts A."/>
            <person name="Saif S."/>
            <person name="Shea T."/>
            <person name="Shenoy N."/>
            <person name="Sisk P."/>
            <person name="Stolte C."/>
            <person name="Sykes S."/>
            <person name="Walk T."/>
            <person name="White J."/>
            <person name="Yandava C."/>
            <person name="Haas B."/>
            <person name="Nusbaum C."/>
            <person name="Birren B."/>
        </authorList>
    </citation>
    <scope>NUCLEOTIDE SEQUENCE [LARGE SCALE GENOMIC DNA]</scope>
    <source>
        <strain evidence="3">RMSCC 757 / Silveira</strain>
    </source>
</reference>
<dbReference type="HOGENOM" id="CLU_1740367_0_0_1"/>
<feature type="region of interest" description="Disordered" evidence="1">
    <location>
        <begin position="1"/>
        <end position="56"/>
    </location>
</feature>
<reference evidence="3" key="1">
    <citation type="journal article" date="2010" name="Genome Res.">
        <title>Population genomic sequencing of Coccidioides fungi reveals recent hybridization and transposon control.</title>
        <authorList>
            <person name="Neafsey D.E."/>
            <person name="Barker B.M."/>
            <person name="Sharpton T.J."/>
            <person name="Stajich J.E."/>
            <person name="Park D.J."/>
            <person name="Whiston E."/>
            <person name="Hung C.-Y."/>
            <person name="McMahan C."/>
            <person name="White J."/>
            <person name="Sykes S."/>
            <person name="Heiman D."/>
            <person name="Young S."/>
            <person name="Zeng Q."/>
            <person name="Abouelleil A."/>
            <person name="Aftuck L."/>
            <person name="Bessette D."/>
            <person name="Brown A."/>
            <person name="FitzGerald M."/>
            <person name="Lui A."/>
            <person name="Macdonald J.P."/>
            <person name="Priest M."/>
            <person name="Orbach M.J."/>
            <person name="Galgiani J.N."/>
            <person name="Kirkland T.N."/>
            <person name="Cole G.T."/>
            <person name="Birren B.W."/>
            <person name="Henn M.R."/>
            <person name="Taylor J.W."/>
            <person name="Rounsley S.D."/>
        </authorList>
    </citation>
    <scope>NUCLEOTIDE SEQUENCE [LARGE SCALE GENOMIC DNA]</scope>
    <source>
        <strain evidence="3">RMSCC 757 / Silveira</strain>
    </source>
</reference>